<dbReference type="AlphaFoldDB" id="A0A6C0JV61"/>
<organism evidence="1">
    <name type="scientific">viral metagenome</name>
    <dbReference type="NCBI Taxonomy" id="1070528"/>
    <lineage>
        <taxon>unclassified sequences</taxon>
        <taxon>metagenomes</taxon>
        <taxon>organismal metagenomes</taxon>
    </lineage>
</organism>
<sequence>MDIYSINDKRTTNEFRNISFSGFKKTKVKNELLNSLLQSRIEPSCYWCAELICAGHFIDIWNIIILFVSKHIHIGSPKLPVYISLRMNSFKQIMSEHYEEEIYLRNNDSIRNLFAEVMTIICYSRKKHAILLVDMKNKDEYSMHVMQTKLKAPDISYGTNVFKREDPPELFVAVNEFAYHLSKSSSNEYTACYWLEWLLNFDNLCKKNKQSCLVERRTWAKVDSKFQKDSIWLIWDIFLSRAEEKGCNVTIKIIRSLLDMFCLRYTTDVKRTRKFILYNCIGLLTEPVDLTIPIWNDQNIISDITNKINVIYKEIKLNQQEDKPNYLFQNVEKSNADKTKEKINIMNTVFKYE</sequence>
<proteinExistence type="predicted"/>
<evidence type="ECO:0000313" key="1">
    <source>
        <dbReference type="EMBL" id="QHU09263.1"/>
    </source>
</evidence>
<protein>
    <submittedName>
        <fullName evidence="1">Uncharacterized protein</fullName>
    </submittedName>
</protein>
<accession>A0A6C0JV61</accession>
<name>A0A6C0JV61_9ZZZZ</name>
<reference evidence="1" key="1">
    <citation type="journal article" date="2020" name="Nature">
        <title>Giant virus diversity and host interactions through global metagenomics.</title>
        <authorList>
            <person name="Schulz F."/>
            <person name="Roux S."/>
            <person name="Paez-Espino D."/>
            <person name="Jungbluth S."/>
            <person name="Walsh D.A."/>
            <person name="Denef V.J."/>
            <person name="McMahon K.D."/>
            <person name="Konstantinidis K.T."/>
            <person name="Eloe-Fadrosh E.A."/>
            <person name="Kyrpides N.C."/>
            <person name="Woyke T."/>
        </authorList>
    </citation>
    <scope>NUCLEOTIDE SEQUENCE</scope>
    <source>
        <strain evidence="1">GVMAG-S-1074260-58</strain>
    </source>
</reference>
<dbReference type="EMBL" id="MN740706">
    <property type="protein sequence ID" value="QHU09263.1"/>
    <property type="molecule type" value="Genomic_DNA"/>
</dbReference>